<organism evidence="1 2">
    <name type="scientific">Panagrolaimus sp. JU765</name>
    <dbReference type="NCBI Taxonomy" id="591449"/>
    <lineage>
        <taxon>Eukaryota</taxon>
        <taxon>Metazoa</taxon>
        <taxon>Ecdysozoa</taxon>
        <taxon>Nematoda</taxon>
        <taxon>Chromadorea</taxon>
        <taxon>Rhabditida</taxon>
        <taxon>Tylenchina</taxon>
        <taxon>Panagrolaimomorpha</taxon>
        <taxon>Panagrolaimoidea</taxon>
        <taxon>Panagrolaimidae</taxon>
        <taxon>Panagrolaimus</taxon>
    </lineage>
</organism>
<dbReference type="WBParaSite" id="JU765_v2.g10090.t1">
    <property type="protein sequence ID" value="JU765_v2.g10090.t1"/>
    <property type="gene ID" value="JU765_v2.g10090"/>
</dbReference>
<protein>
    <submittedName>
        <fullName evidence="2">Uncharacterized protein</fullName>
    </submittedName>
</protein>
<name>A0AC34PUG1_9BILA</name>
<accession>A0AC34PUG1</accession>
<evidence type="ECO:0000313" key="2">
    <source>
        <dbReference type="WBParaSite" id="JU765_v2.g10090.t1"/>
    </source>
</evidence>
<reference evidence="2" key="1">
    <citation type="submission" date="2022-11" db="UniProtKB">
        <authorList>
            <consortium name="WormBaseParasite"/>
        </authorList>
    </citation>
    <scope>IDENTIFICATION</scope>
</reference>
<sequence length="214" mass="23307">MKRGRSPFAPRPPSPGMPSGRHSSAHLPNGPLFSAANGHAAPLNAASTSGSGVSITSSTAEGTSVNGLNNFQACCYQFADQQQHCPHIAAVDSSAMINGSIPQTIEDQIRVVDKVIKDCDSSRKNLELISRRLDDLNDEVKRYRDFLGHEKSRRDPTSYKTMSSEQTSPYNENICGIMSNLTFQLTKEWNDKLGHINCGIQTPSTPSSKVSDRN</sequence>
<dbReference type="Proteomes" id="UP000887576">
    <property type="component" value="Unplaced"/>
</dbReference>
<evidence type="ECO:0000313" key="1">
    <source>
        <dbReference type="Proteomes" id="UP000887576"/>
    </source>
</evidence>
<proteinExistence type="predicted"/>